<dbReference type="Proteomes" id="UP001302429">
    <property type="component" value="Chromosome"/>
</dbReference>
<dbReference type="AlphaFoldDB" id="A0AA97I013"/>
<sequence>MPPVNVAAARALPSDTERVMQRTVTLTTHLAAPPETVRQHVGTSRLLNYITRPLIRFTPKAGQAFPEDWTPGEYKAWMWLFGLLPVGWQAIRISFPEPENATQFIRDNGYGPLIKRWDHMIEIRSDGDGTHYTDRVIIEAGLLTPLIAAFAQVFYGHRQKRWRKLVNSRFDYTA</sequence>
<organism evidence="1 2">
    <name type="scientific">Alterisphingorhabdus coralli</name>
    <dbReference type="NCBI Taxonomy" id="3071408"/>
    <lineage>
        <taxon>Bacteria</taxon>
        <taxon>Pseudomonadati</taxon>
        <taxon>Pseudomonadota</taxon>
        <taxon>Alphaproteobacteria</taxon>
        <taxon>Sphingomonadales</taxon>
        <taxon>Sphingomonadaceae</taxon>
        <taxon>Alterisphingorhabdus (ex Yan et al. 2024)</taxon>
    </lineage>
</organism>
<gene>
    <name evidence="1" type="ORF">RB602_00980</name>
</gene>
<accession>A0AA97I013</accession>
<keyword evidence="2" id="KW-1185">Reference proteome</keyword>
<dbReference type="KEGG" id="acoa:RB602_00980"/>
<evidence type="ECO:0000313" key="1">
    <source>
        <dbReference type="EMBL" id="WOE75319.1"/>
    </source>
</evidence>
<name>A0AA97I013_9SPHN</name>
<evidence type="ECO:0000313" key="2">
    <source>
        <dbReference type="Proteomes" id="UP001302429"/>
    </source>
</evidence>
<dbReference type="InterPro" id="IPR023393">
    <property type="entry name" value="START-like_dom_sf"/>
</dbReference>
<protein>
    <submittedName>
        <fullName evidence="1">Uncharacterized protein</fullName>
    </submittedName>
</protein>
<dbReference type="Gene3D" id="3.30.530.20">
    <property type="match status" value="1"/>
</dbReference>
<dbReference type="RefSeq" id="WP_317082118.1">
    <property type="nucleotide sequence ID" value="NZ_CP136594.1"/>
</dbReference>
<reference evidence="1 2" key="1">
    <citation type="submission" date="2023-10" db="EMBL/GenBank/DDBJ databases">
        <title>Complete genome sequence of a Sphingomonadaceae bacterium.</title>
        <authorList>
            <person name="Yan C."/>
        </authorList>
    </citation>
    <scope>NUCLEOTIDE SEQUENCE [LARGE SCALE GENOMIC DNA]</scope>
    <source>
        <strain evidence="1 2">SCSIO 66989</strain>
    </source>
</reference>
<proteinExistence type="predicted"/>
<dbReference type="SUPFAM" id="SSF55961">
    <property type="entry name" value="Bet v1-like"/>
    <property type="match status" value="1"/>
</dbReference>
<dbReference type="EMBL" id="CP136594">
    <property type="protein sequence ID" value="WOE75319.1"/>
    <property type="molecule type" value="Genomic_DNA"/>
</dbReference>